<sequence length="75" mass="8062">MWLLSRLPRTGRSASRVFTRQAGAGRWSTGAGLGQGEQVAWAAERDAVTGTVFLQTGRGTLELSKQDAECLRAVL</sequence>
<dbReference type="EMBL" id="JAGFNS010000008">
    <property type="protein sequence ID" value="MBO3738533.1"/>
    <property type="molecule type" value="Genomic_DNA"/>
</dbReference>
<evidence type="ECO:0000313" key="1">
    <source>
        <dbReference type="EMBL" id="MBO3738533.1"/>
    </source>
</evidence>
<evidence type="ECO:0000313" key="2">
    <source>
        <dbReference type="Proteomes" id="UP000679690"/>
    </source>
</evidence>
<dbReference type="RefSeq" id="WP_208467710.1">
    <property type="nucleotide sequence ID" value="NZ_JAGFNS010000008.1"/>
</dbReference>
<gene>
    <name evidence="1" type="ORF">J5X75_13480</name>
</gene>
<comment type="caution">
    <text evidence="1">The sequence shown here is derived from an EMBL/GenBank/DDBJ whole genome shotgun (WGS) entry which is preliminary data.</text>
</comment>
<proteinExistence type="predicted"/>
<protein>
    <submittedName>
        <fullName evidence="1">Uncharacterized protein</fullName>
    </submittedName>
</protein>
<accession>A0ABS3UIC5</accession>
<dbReference type="Proteomes" id="UP000679690">
    <property type="component" value="Unassembled WGS sequence"/>
</dbReference>
<reference evidence="1 2" key="1">
    <citation type="submission" date="2021-03" db="EMBL/GenBank/DDBJ databases">
        <title>Actinoplanes flavus sp. nov., a novel actinomycete isolated from Coconut Palm rhizosphere soil.</title>
        <authorList>
            <person name="Luo X."/>
        </authorList>
    </citation>
    <scope>NUCLEOTIDE SEQUENCE [LARGE SCALE GENOMIC DNA]</scope>
    <source>
        <strain evidence="1 2">NEAU-H7</strain>
    </source>
</reference>
<organism evidence="1 2">
    <name type="scientific">Actinoplanes flavus</name>
    <dbReference type="NCBI Taxonomy" id="2820290"/>
    <lineage>
        <taxon>Bacteria</taxon>
        <taxon>Bacillati</taxon>
        <taxon>Actinomycetota</taxon>
        <taxon>Actinomycetes</taxon>
        <taxon>Micromonosporales</taxon>
        <taxon>Micromonosporaceae</taxon>
        <taxon>Actinoplanes</taxon>
    </lineage>
</organism>
<keyword evidence="2" id="KW-1185">Reference proteome</keyword>
<name>A0ABS3UIC5_9ACTN</name>